<dbReference type="PANTHER" id="PTHR23416:SF54">
    <property type="entry name" value="ACETYLTRANSFERASE, CYSE_LACA_LPXA_NODL FAMILY (AFU_ORTHOLOGUE AFUA_2G08430)-RELATED"/>
    <property type="match status" value="1"/>
</dbReference>
<dbReference type="Proteomes" id="UP000289323">
    <property type="component" value="Unassembled WGS sequence"/>
</dbReference>
<organism evidence="3 4">
    <name type="scientific">Thermothielavioides terrestris</name>
    <dbReference type="NCBI Taxonomy" id="2587410"/>
    <lineage>
        <taxon>Eukaryota</taxon>
        <taxon>Fungi</taxon>
        <taxon>Dikarya</taxon>
        <taxon>Ascomycota</taxon>
        <taxon>Pezizomycotina</taxon>
        <taxon>Sordariomycetes</taxon>
        <taxon>Sordariomycetidae</taxon>
        <taxon>Sordariales</taxon>
        <taxon>Chaetomiaceae</taxon>
        <taxon>Thermothielavioides</taxon>
    </lineage>
</organism>
<dbReference type="GO" id="GO:0008374">
    <property type="term" value="F:O-acyltransferase activity"/>
    <property type="evidence" value="ECO:0007669"/>
    <property type="project" value="TreeGrafter"/>
</dbReference>
<protein>
    <submittedName>
        <fullName evidence="3">C1b8dd87-615a-48fc-93d0-a3f5b8c98d71</fullName>
    </submittedName>
</protein>
<dbReference type="SUPFAM" id="SSF51161">
    <property type="entry name" value="Trimeric LpxA-like enzymes"/>
    <property type="match status" value="1"/>
</dbReference>
<dbReference type="InterPro" id="IPR018357">
    <property type="entry name" value="Hexapep_transf_CS"/>
</dbReference>
<dbReference type="AlphaFoldDB" id="A0A3S4ATI7"/>
<evidence type="ECO:0000256" key="2">
    <source>
        <dbReference type="SAM" id="MobiDB-lite"/>
    </source>
</evidence>
<gene>
    <name evidence="3" type="ORF">TT172_LOCUS8041</name>
</gene>
<evidence type="ECO:0000313" key="3">
    <source>
        <dbReference type="EMBL" id="SPQ25622.1"/>
    </source>
</evidence>
<dbReference type="Pfam" id="PF00132">
    <property type="entry name" value="Hexapep"/>
    <property type="match status" value="1"/>
</dbReference>
<name>A0A3S4ATI7_9PEZI</name>
<evidence type="ECO:0000256" key="1">
    <source>
        <dbReference type="ARBA" id="ARBA00022679"/>
    </source>
</evidence>
<feature type="region of interest" description="Disordered" evidence="2">
    <location>
        <begin position="263"/>
        <end position="315"/>
    </location>
</feature>
<dbReference type="InterPro" id="IPR001451">
    <property type="entry name" value="Hexapep"/>
</dbReference>
<accession>A0A3S4ATI7</accession>
<dbReference type="Gene3D" id="2.160.10.10">
    <property type="entry name" value="Hexapeptide repeat proteins"/>
    <property type="match status" value="1"/>
</dbReference>
<dbReference type="PANTHER" id="PTHR23416">
    <property type="entry name" value="SIALIC ACID SYNTHASE-RELATED"/>
    <property type="match status" value="1"/>
</dbReference>
<reference evidence="3 4" key="1">
    <citation type="submission" date="2018-04" db="EMBL/GenBank/DDBJ databases">
        <authorList>
            <person name="Huttner S."/>
            <person name="Dainat J."/>
        </authorList>
    </citation>
    <scope>NUCLEOTIDE SEQUENCE [LARGE SCALE GENOMIC DNA]</scope>
</reference>
<dbReference type="Pfam" id="PF14602">
    <property type="entry name" value="Hexapep_2"/>
    <property type="match status" value="1"/>
</dbReference>
<dbReference type="InterPro" id="IPR051159">
    <property type="entry name" value="Hexapeptide_acetyltransf"/>
</dbReference>
<proteinExistence type="predicted"/>
<dbReference type="PROSITE" id="PS00101">
    <property type="entry name" value="HEXAPEP_TRANSFERASES"/>
    <property type="match status" value="1"/>
</dbReference>
<dbReference type="CDD" id="cd03357">
    <property type="entry name" value="LbH_MAT_GAT"/>
    <property type="match status" value="1"/>
</dbReference>
<feature type="compositionally biased region" description="Acidic residues" evidence="2">
    <location>
        <begin position="285"/>
        <end position="302"/>
    </location>
</feature>
<sequence length="315" mass="33909">MSSESATIAGASEEPGGTHFREVVFPAGNPDFRWMRNRCARACREFNKTPDDADPEVRSQRWLDIVRPDRDRSQDAALAVTHDQTFANPALKARTPFVKPPVYIDYGVRVHVGGSTFINRNCYIMDTPCADIVIGEGCNIGPNCSIVGVTHPVRLDERLDRNSLGQPVTIGDDVWIGANVTILGGLTIGPGAVIGACSLVTTDIPPMSVAIGSPARVVRMQKDMRPTAPGSAPVVATLRDALALENRLPLKTDWGGLDAGGVDKGGGCRRRRGRDRLSAVKGVVEDEEHDEEEEEEEEEDDLTASAVGDAVLQEG</sequence>
<evidence type="ECO:0000313" key="4">
    <source>
        <dbReference type="Proteomes" id="UP000289323"/>
    </source>
</evidence>
<feature type="region of interest" description="Disordered" evidence="2">
    <location>
        <begin position="1"/>
        <end position="21"/>
    </location>
</feature>
<dbReference type="EMBL" id="OUUZ01000015">
    <property type="protein sequence ID" value="SPQ25622.1"/>
    <property type="molecule type" value="Genomic_DNA"/>
</dbReference>
<keyword evidence="1" id="KW-0808">Transferase</keyword>
<dbReference type="InterPro" id="IPR011004">
    <property type="entry name" value="Trimer_LpxA-like_sf"/>
</dbReference>